<feature type="domain" description="POTRA" evidence="5">
    <location>
        <begin position="21"/>
        <end position="92"/>
    </location>
</feature>
<dbReference type="Pfam" id="PF01103">
    <property type="entry name" value="Omp85"/>
    <property type="match status" value="1"/>
</dbReference>
<dbReference type="EMBL" id="CP071517">
    <property type="protein sequence ID" value="QSX75180.1"/>
    <property type="molecule type" value="Genomic_DNA"/>
</dbReference>
<dbReference type="Gene3D" id="3.10.20.310">
    <property type="entry name" value="membrane protein fhac"/>
    <property type="match status" value="1"/>
</dbReference>
<comment type="subcellular location">
    <subcellularLocation>
        <location evidence="1">Membrane</location>
    </subcellularLocation>
</comment>
<dbReference type="PROSITE" id="PS51779">
    <property type="entry name" value="POTRA"/>
    <property type="match status" value="1"/>
</dbReference>
<dbReference type="InterPro" id="IPR000184">
    <property type="entry name" value="Bac_surfAg_D15"/>
</dbReference>
<protein>
    <submittedName>
        <fullName evidence="6">BamA/TamA family outer membrane protein</fullName>
    </submittedName>
</protein>
<proteinExistence type="predicted"/>
<dbReference type="PANTHER" id="PTHR12815:SF18">
    <property type="entry name" value="SORTING AND ASSEMBLY MACHINERY COMPONENT 50 HOMOLOG"/>
    <property type="match status" value="1"/>
</dbReference>
<keyword evidence="3" id="KW-0812">Transmembrane</keyword>
<dbReference type="InterPro" id="IPR034746">
    <property type="entry name" value="POTRA"/>
</dbReference>
<keyword evidence="4" id="KW-0472">Membrane</keyword>
<dbReference type="PANTHER" id="PTHR12815">
    <property type="entry name" value="SORTING AND ASSEMBLY MACHINERY SAMM50 PROTEIN FAMILY MEMBER"/>
    <property type="match status" value="1"/>
</dbReference>
<dbReference type="RefSeq" id="WP_200604429.1">
    <property type="nucleotide sequence ID" value="NZ_CP071517.1"/>
</dbReference>
<sequence length="421" mass="47083">MHEPQPDTVEARIVEPRIVEPRIVEIRLVGNEKTRDKVILRELDLAPGDIADPAAIEDGRQAVLDLGLFREVKATTHAVDGGVVLELAVREKYHLLVLPRIDASSDSDYSYGAQLRWSNVWGLNHRLNLTVEKGKFPNERDRLEETSARLGYRAPYIFDSPYELRVRLERRERVTPIIDPVTNEVSDDSFDETFDHFEIGAARDLRGNRPRSGWILGGALFWQRQDTEGEFAPPPDGQALALVGTADYDDMRFHVYSETGRRFNARVELAAEGVASDYDYTRSTASYFQSRAIGNVPHQTVHVLGSAGVLTGGTGSRNEFSLGGSGQMRGYDSDFLEGNYYYYGSLEYLRPVKWDWLRLLAFVEVGGSGDDREGLRDGSPYADIGVGVRIRLSWFVGVEIELGWAYPLRGGEGANFFAGGN</sequence>
<evidence type="ECO:0000256" key="4">
    <source>
        <dbReference type="ARBA" id="ARBA00023136"/>
    </source>
</evidence>
<reference evidence="6 7" key="1">
    <citation type="submission" date="2021-02" db="EMBL/GenBank/DDBJ databases">
        <title>Lysobacter arenosi sp. nov., isolated from soil of gangwondo yeongwol, south Korea.</title>
        <authorList>
            <person name="Kim K.R."/>
            <person name="Kim K.H."/>
            <person name="Jeon C.O."/>
        </authorList>
    </citation>
    <scope>NUCLEOTIDE SEQUENCE [LARGE SCALE GENOMIC DNA]</scope>
    <source>
        <strain evidence="6 7">R7</strain>
    </source>
</reference>
<dbReference type="Gene3D" id="2.40.160.50">
    <property type="entry name" value="membrane protein fhac: a member of the omp85/tpsb transporter family"/>
    <property type="match status" value="1"/>
</dbReference>
<evidence type="ECO:0000256" key="3">
    <source>
        <dbReference type="ARBA" id="ARBA00022692"/>
    </source>
</evidence>
<gene>
    <name evidence="6" type="ORF">HIV01_000995</name>
</gene>
<keyword evidence="7" id="KW-1185">Reference proteome</keyword>
<keyword evidence="2" id="KW-1134">Transmembrane beta strand</keyword>
<evidence type="ECO:0000256" key="2">
    <source>
        <dbReference type="ARBA" id="ARBA00022452"/>
    </source>
</evidence>
<dbReference type="InterPro" id="IPR039910">
    <property type="entry name" value="D15-like"/>
</dbReference>
<accession>A0ABX7RB02</accession>
<evidence type="ECO:0000256" key="1">
    <source>
        <dbReference type="ARBA" id="ARBA00004370"/>
    </source>
</evidence>
<dbReference type="Proteomes" id="UP000663400">
    <property type="component" value="Chromosome"/>
</dbReference>
<dbReference type="InterPro" id="IPR010827">
    <property type="entry name" value="BamA/TamA_POTRA"/>
</dbReference>
<organism evidence="6 7">
    <name type="scientific">Lysobacter arenosi</name>
    <dbReference type="NCBI Taxonomy" id="2795387"/>
    <lineage>
        <taxon>Bacteria</taxon>
        <taxon>Pseudomonadati</taxon>
        <taxon>Pseudomonadota</taxon>
        <taxon>Gammaproteobacteria</taxon>
        <taxon>Lysobacterales</taxon>
        <taxon>Lysobacteraceae</taxon>
        <taxon>Lysobacter</taxon>
    </lineage>
</organism>
<evidence type="ECO:0000313" key="6">
    <source>
        <dbReference type="EMBL" id="QSX75180.1"/>
    </source>
</evidence>
<name>A0ABX7RB02_9GAMM</name>
<evidence type="ECO:0000259" key="5">
    <source>
        <dbReference type="PROSITE" id="PS51779"/>
    </source>
</evidence>
<dbReference type="Pfam" id="PF07244">
    <property type="entry name" value="POTRA"/>
    <property type="match status" value="1"/>
</dbReference>
<evidence type="ECO:0000313" key="7">
    <source>
        <dbReference type="Proteomes" id="UP000663400"/>
    </source>
</evidence>